<dbReference type="OrthoDB" id="371718at2157"/>
<evidence type="ECO:0000256" key="11">
    <source>
        <dbReference type="HAMAP-Rule" id="MF_00118"/>
    </source>
</evidence>
<feature type="binding site" evidence="11">
    <location>
        <begin position="14"/>
        <end position="21"/>
    </location>
    <ligand>
        <name>GTP</name>
        <dbReference type="ChEBI" id="CHEBI:37565"/>
    </ligand>
</feature>
<dbReference type="Pfam" id="PF00009">
    <property type="entry name" value="GTP_EFTU"/>
    <property type="match status" value="1"/>
</dbReference>
<accession>A0A8J7WA24</accession>
<dbReference type="CDD" id="cd01883">
    <property type="entry name" value="EF1_alpha"/>
    <property type="match status" value="1"/>
</dbReference>
<dbReference type="Gene3D" id="2.40.30.10">
    <property type="entry name" value="Translation factors"/>
    <property type="match status" value="2"/>
</dbReference>
<dbReference type="RefSeq" id="WP_211530861.1">
    <property type="nucleotide sequence ID" value="NZ_JWHL01000009.1"/>
</dbReference>
<dbReference type="SUPFAM" id="SSF50447">
    <property type="entry name" value="Translation proteins"/>
    <property type="match status" value="1"/>
</dbReference>
<dbReference type="InterPro" id="IPR004161">
    <property type="entry name" value="EFTu-like_2"/>
</dbReference>
<comment type="subcellular location">
    <subcellularLocation>
        <location evidence="1 11">Cytoplasm</location>
    </subcellularLocation>
</comment>
<dbReference type="GO" id="GO:0000287">
    <property type="term" value="F:magnesium ion binding"/>
    <property type="evidence" value="ECO:0007669"/>
    <property type="project" value="UniProtKB-UniRule"/>
</dbReference>
<evidence type="ECO:0000256" key="4">
    <source>
        <dbReference type="ARBA" id="ARBA00022741"/>
    </source>
</evidence>
<dbReference type="PRINTS" id="PR00315">
    <property type="entry name" value="ELONGATNFCT"/>
</dbReference>
<dbReference type="Pfam" id="PF03144">
    <property type="entry name" value="GTP_EFTU_D2"/>
    <property type="match status" value="1"/>
</dbReference>
<comment type="catalytic activity">
    <reaction evidence="11">
        <text>GTP + H2O = GDP + phosphate + H(+)</text>
        <dbReference type="Rhea" id="RHEA:19669"/>
        <dbReference type="ChEBI" id="CHEBI:15377"/>
        <dbReference type="ChEBI" id="CHEBI:15378"/>
        <dbReference type="ChEBI" id="CHEBI:37565"/>
        <dbReference type="ChEBI" id="CHEBI:43474"/>
        <dbReference type="ChEBI" id="CHEBI:58189"/>
        <dbReference type="EC" id="3.6.5.3"/>
    </reaction>
</comment>
<comment type="catalytic activity">
    <reaction evidence="10">
        <text>GTP + H2O = GDP + phosphate + H(+)</text>
        <dbReference type="Rhea" id="RHEA:19669"/>
        <dbReference type="ChEBI" id="CHEBI:15377"/>
        <dbReference type="ChEBI" id="CHEBI:15378"/>
        <dbReference type="ChEBI" id="CHEBI:37565"/>
        <dbReference type="ChEBI" id="CHEBI:43474"/>
        <dbReference type="ChEBI" id="CHEBI:58189"/>
    </reaction>
    <physiologicalReaction direction="left-to-right" evidence="10">
        <dbReference type="Rhea" id="RHEA:19670"/>
    </physiologicalReaction>
</comment>
<dbReference type="HAMAP" id="MF_00118_A">
    <property type="entry name" value="EF_Tu_A"/>
    <property type="match status" value="1"/>
</dbReference>
<feature type="binding site" evidence="11">
    <location>
        <position position="21"/>
    </location>
    <ligand>
        <name>Mg(2+)</name>
        <dbReference type="ChEBI" id="CHEBI:18420"/>
    </ligand>
</feature>
<dbReference type="Pfam" id="PF22594">
    <property type="entry name" value="GTP-eEF1A_C"/>
    <property type="match status" value="1"/>
</dbReference>
<dbReference type="InterPro" id="IPR005225">
    <property type="entry name" value="Small_GTP-bd"/>
</dbReference>
<name>A0A8J7WA24_9EURY</name>
<evidence type="ECO:0000313" key="13">
    <source>
        <dbReference type="EMBL" id="MBR1369167.1"/>
    </source>
</evidence>
<comment type="caution">
    <text evidence="13">The sequence shown here is derived from an EMBL/GenBank/DDBJ whole genome shotgun (WGS) entry which is preliminary data.</text>
</comment>
<dbReference type="Proteomes" id="UP000730161">
    <property type="component" value="Unassembled WGS sequence"/>
</dbReference>
<dbReference type="InterPro" id="IPR000795">
    <property type="entry name" value="T_Tr_GTP-bd_dom"/>
</dbReference>
<dbReference type="NCBIfam" id="TIGR00483">
    <property type="entry name" value="EF-1_alpha"/>
    <property type="match status" value="1"/>
</dbReference>
<keyword evidence="2 11" id="KW-0963">Cytoplasm</keyword>
<keyword evidence="14" id="KW-1185">Reference proteome</keyword>
<dbReference type="InterPro" id="IPR004539">
    <property type="entry name" value="Transl_elong_EF1A_euk/arc"/>
</dbReference>
<dbReference type="PANTHER" id="PTHR23115">
    <property type="entry name" value="TRANSLATION FACTOR"/>
    <property type="match status" value="1"/>
</dbReference>
<comment type="similarity">
    <text evidence="11">Belongs to the TRAFAC class translation factor GTPase superfamily. Classic translation factor GTPase family. EF-Tu/EF-1A subfamily.</text>
</comment>
<feature type="binding site" evidence="11">
    <location>
        <begin position="146"/>
        <end position="149"/>
    </location>
    <ligand>
        <name>GTP</name>
        <dbReference type="ChEBI" id="CHEBI:37565"/>
    </ligand>
</feature>
<feature type="domain" description="Tr-type G" evidence="12">
    <location>
        <begin position="5"/>
        <end position="221"/>
    </location>
</feature>
<feature type="binding site" evidence="11">
    <location>
        <begin position="91"/>
        <end position="95"/>
    </location>
    <ligand>
        <name>GTP</name>
        <dbReference type="ChEBI" id="CHEBI:37565"/>
    </ligand>
</feature>
<reference evidence="13" key="1">
    <citation type="submission" date="2014-12" db="EMBL/GenBank/DDBJ databases">
        <authorList>
            <person name="Huang H.-H."/>
            <person name="Chen S.-C."/>
            <person name="Lai M.-C."/>
        </authorList>
    </citation>
    <scope>NUCLEOTIDE SEQUENCE</scope>
    <source>
        <strain evidence="13">K1F9705b</strain>
    </source>
</reference>
<dbReference type="FunFam" id="2.40.30.10:FF:000003">
    <property type="entry name" value="Elongation factor 1-alpha"/>
    <property type="match status" value="1"/>
</dbReference>
<dbReference type="Gene3D" id="3.40.50.300">
    <property type="entry name" value="P-loop containing nucleotide triphosphate hydrolases"/>
    <property type="match status" value="1"/>
</dbReference>
<dbReference type="InterPro" id="IPR009000">
    <property type="entry name" value="Transl_B-barrel_sf"/>
</dbReference>
<dbReference type="AlphaFoldDB" id="A0A8J7WA24"/>
<comment type="function">
    <text evidence="11">GTP hydrolase that promotes the GTP-dependent binding of aminoacyl-tRNA to the A-site of ribosomes during protein biosynthesis.</text>
</comment>
<dbReference type="FunFam" id="3.40.50.300:FF:000204">
    <property type="entry name" value="Translation elongation factor Tu"/>
    <property type="match status" value="1"/>
</dbReference>
<evidence type="ECO:0000256" key="7">
    <source>
        <dbReference type="ARBA" id="ARBA00022842"/>
    </source>
</evidence>
<evidence type="ECO:0000256" key="1">
    <source>
        <dbReference type="ARBA" id="ARBA00004496"/>
    </source>
</evidence>
<keyword evidence="9 11" id="KW-0342">GTP-binding</keyword>
<dbReference type="GO" id="GO:0003924">
    <property type="term" value="F:GTPase activity"/>
    <property type="evidence" value="ECO:0007669"/>
    <property type="project" value="UniProtKB-UniRule"/>
</dbReference>
<evidence type="ECO:0000259" key="12">
    <source>
        <dbReference type="PROSITE" id="PS51722"/>
    </source>
</evidence>
<dbReference type="InterPro" id="IPR054696">
    <property type="entry name" value="GTP-eEF1A_C"/>
</dbReference>
<keyword evidence="5 11" id="KW-0251">Elongation factor</keyword>
<dbReference type="FunFam" id="2.40.30.10:FF:000005">
    <property type="entry name" value="Elongation factor 1-alpha"/>
    <property type="match status" value="1"/>
</dbReference>
<protein>
    <recommendedName>
        <fullName evidence="11">Elongation factor 1-alpha</fullName>
        <shortName evidence="11">EF-1-alpha</shortName>
        <ecNumber evidence="11">3.6.5.3</ecNumber>
    </recommendedName>
    <alternativeName>
        <fullName evidence="11">Elongation factor Tu</fullName>
        <shortName evidence="11">EF-Tu</shortName>
    </alternativeName>
</protein>
<keyword evidence="3 11" id="KW-0479">Metal-binding</keyword>
<gene>
    <name evidence="11 13" type="primary">tuf</name>
    <name evidence="13" type="synonym">ef1a</name>
    <name evidence="13" type="ORF">RJ53_06540</name>
</gene>
<dbReference type="EC" id="3.6.5.3" evidence="11"/>
<dbReference type="PROSITE" id="PS51722">
    <property type="entry name" value="G_TR_2"/>
    <property type="match status" value="1"/>
</dbReference>
<keyword evidence="6 11" id="KW-0378">Hydrolase</keyword>
<evidence type="ECO:0000256" key="3">
    <source>
        <dbReference type="ARBA" id="ARBA00022723"/>
    </source>
</evidence>
<dbReference type="InterPro" id="IPR031157">
    <property type="entry name" value="G_TR_CS"/>
</dbReference>
<dbReference type="SUPFAM" id="SSF52540">
    <property type="entry name" value="P-loop containing nucleoside triphosphate hydrolases"/>
    <property type="match status" value="1"/>
</dbReference>
<evidence type="ECO:0000256" key="2">
    <source>
        <dbReference type="ARBA" id="ARBA00022490"/>
    </source>
</evidence>
<dbReference type="CDD" id="cd03693">
    <property type="entry name" value="EF1_alpha_II"/>
    <property type="match status" value="1"/>
</dbReference>
<keyword evidence="7 11" id="KW-0460">Magnesium</keyword>
<evidence type="ECO:0000256" key="5">
    <source>
        <dbReference type="ARBA" id="ARBA00022768"/>
    </source>
</evidence>
<organism evidence="13 14">
    <name type="scientific">Methanocalculus chunghsingensis</name>
    <dbReference type="NCBI Taxonomy" id="156457"/>
    <lineage>
        <taxon>Archaea</taxon>
        <taxon>Methanobacteriati</taxon>
        <taxon>Methanobacteriota</taxon>
        <taxon>Stenosarchaea group</taxon>
        <taxon>Methanomicrobia</taxon>
        <taxon>Methanomicrobiales</taxon>
        <taxon>Methanocalculaceae</taxon>
        <taxon>Methanocalculus</taxon>
    </lineage>
</organism>
<keyword evidence="8 11" id="KW-0648">Protein biosynthesis</keyword>
<evidence type="ECO:0000256" key="10">
    <source>
        <dbReference type="ARBA" id="ARBA00049117"/>
    </source>
</evidence>
<evidence type="ECO:0000256" key="9">
    <source>
        <dbReference type="ARBA" id="ARBA00023134"/>
    </source>
</evidence>
<dbReference type="GO" id="GO:0005525">
    <property type="term" value="F:GTP binding"/>
    <property type="evidence" value="ECO:0007669"/>
    <property type="project" value="UniProtKB-UniRule"/>
</dbReference>
<evidence type="ECO:0000256" key="6">
    <source>
        <dbReference type="ARBA" id="ARBA00022801"/>
    </source>
</evidence>
<dbReference type="GO" id="GO:0005737">
    <property type="term" value="C:cytoplasm"/>
    <property type="evidence" value="ECO:0007669"/>
    <property type="project" value="UniProtKB-SubCell"/>
</dbReference>
<dbReference type="NCBIfam" id="NF008969">
    <property type="entry name" value="PRK12317.1"/>
    <property type="match status" value="1"/>
</dbReference>
<dbReference type="InterPro" id="IPR027417">
    <property type="entry name" value="P-loop_NTPase"/>
</dbReference>
<dbReference type="EMBL" id="JWHL01000009">
    <property type="protein sequence ID" value="MBR1369167.1"/>
    <property type="molecule type" value="Genomic_DNA"/>
</dbReference>
<dbReference type="SUPFAM" id="SSF50465">
    <property type="entry name" value="EF-Tu/eEF-1alpha/eIF2-gamma C-terminal domain"/>
    <property type="match status" value="1"/>
</dbReference>
<dbReference type="GO" id="GO:0003746">
    <property type="term" value="F:translation elongation factor activity"/>
    <property type="evidence" value="ECO:0007669"/>
    <property type="project" value="UniProtKB-UniRule"/>
</dbReference>
<dbReference type="PROSITE" id="PS00301">
    <property type="entry name" value="G_TR_1"/>
    <property type="match status" value="1"/>
</dbReference>
<dbReference type="CDD" id="cd03705">
    <property type="entry name" value="EF1_alpha_III"/>
    <property type="match status" value="1"/>
</dbReference>
<dbReference type="InterPro" id="IPR009001">
    <property type="entry name" value="Transl_elong_EF1A/Init_IF2_C"/>
</dbReference>
<sequence>MAADKPHMNLAVIGHIDHGKSTTVGRLLFETGAVAQHVLDSYKKEAESKGKGSFEFAWVMDNLKEERERGITIDIAHKRFDTAKYYFTVVDCPGHRDFVKNMITGASQADAAVLVVAAPDGPMEQTKEHVFLSRTLGINQLIIAVNKMDAVQYSEKRFNEVKQQVTDLIKMVGFKPEETLFIPISSFTGVNVSKKSPETPWYNGPTFLEALDTLKEPEKPTDKPLRLPIQDVYTISGIGTVPVGRVETGLLKKGMKVSFMPANKEGEVKSIEMHHEEHAQAGPGDNVGFNVRGIAKNDIRRGDVCGPVDAPPTVAEEFTAQVVVLQHPSVLSVGYTPVFHCHTAQVACTFLELQKKLDPRSGQVKEENPAFLKAGDAAIVKIVPTRPLVIEKAKELPQLGRFAVRDMGSTIAAGIVLDIKAKQMR</sequence>
<dbReference type="NCBIfam" id="TIGR00231">
    <property type="entry name" value="small_GTP"/>
    <property type="match status" value="1"/>
</dbReference>
<evidence type="ECO:0000256" key="8">
    <source>
        <dbReference type="ARBA" id="ARBA00022917"/>
    </source>
</evidence>
<keyword evidence="4 11" id="KW-0547">Nucleotide-binding</keyword>
<dbReference type="InterPro" id="IPR050100">
    <property type="entry name" value="TRAFAC_GTPase_members"/>
</dbReference>
<proteinExistence type="inferred from homology"/>
<evidence type="ECO:0000313" key="14">
    <source>
        <dbReference type="Proteomes" id="UP000730161"/>
    </source>
</evidence>